<proteinExistence type="predicted"/>
<sequence length="107" mass="12114">MQVIAWSNGSHKKSGAGYGVKLSIEDRDRYFERGWQSVKLTLEDGAEIEVNVGKKSFWSGTCRELIHSQIGKWLLEVDLAPWPKGNPPKLELRPLGKAYFKLQRLGS</sequence>
<accession>A0A4P7C5S2</accession>
<dbReference type="RefSeq" id="WP_134356096.1">
    <property type="nucleotide sequence ID" value="NZ_CP038033.1"/>
</dbReference>
<dbReference type="KEGG" id="nwr:E3U44_19120"/>
<reference evidence="3 4" key="1">
    <citation type="submission" date="2019-03" db="EMBL/GenBank/DDBJ databases">
        <title>The genome sequence of Nitrosococcus wardiae strain D1FHST reveals the archetypal metabolic capacity of ammonia-oxidizing Gammaproteobacteria.</title>
        <authorList>
            <person name="Wang L."/>
            <person name="Lim C.K."/>
            <person name="Hanson T.E."/>
            <person name="Dang H."/>
            <person name="Klotz M.G."/>
        </authorList>
    </citation>
    <scope>NUCLEOTIDE SEQUENCE [LARGE SCALE GENOMIC DNA]</scope>
    <source>
        <strain evidence="3 4">D1FHS</strain>
    </source>
</reference>
<name>A0A4P7C5S2_9GAMM</name>
<gene>
    <name evidence="1" type="ORF">E3U44_00070</name>
    <name evidence="2" type="ORF">E3U44_19030</name>
    <name evidence="3" type="ORF">E3U44_19120</name>
</gene>
<evidence type="ECO:0000313" key="2">
    <source>
        <dbReference type="EMBL" id="QBQ56358.1"/>
    </source>
</evidence>
<dbReference type="EMBL" id="CP038033">
    <property type="protein sequence ID" value="QBQ56376.1"/>
    <property type="molecule type" value="Genomic_DNA"/>
</dbReference>
<evidence type="ECO:0000313" key="3">
    <source>
        <dbReference type="EMBL" id="QBQ56376.1"/>
    </source>
</evidence>
<dbReference type="EMBL" id="CP038033">
    <property type="protein sequence ID" value="QBQ56358.1"/>
    <property type="molecule type" value="Genomic_DNA"/>
</dbReference>
<keyword evidence="4" id="KW-1185">Reference proteome</keyword>
<dbReference type="Proteomes" id="UP000294325">
    <property type="component" value="Chromosome"/>
</dbReference>
<dbReference type="KEGG" id="nwr:E3U44_00070"/>
<evidence type="ECO:0000313" key="4">
    <source>
        <dbReference type="Proteomes" id="UP000294325"/>
    </source>
</evidence>
<dbReference type="AlphaFoldDB" id="A0A4P7C5S2"/>
<dbReference type="OrthoDB" id="7064642at2"/>
<dbReference type="EMBL" id="CP038033">
    <property type="protein sequence ID" value="QBQ53078.1"/>
    <property type="molecule type" value="Genomic_DNA"/>
</dbReference>
<organism evidence="3 4">
    <name type="scientific">Nitrosococcus wardiae</name>
    <dbReference type="NCBI Taxonomy" id="1814290"/>
    <lineage>
        <taxon>Bacteria</taxon>
        <taxon>Pseudomonadati</taxon>
        <taxon>Pseudomonadota</taxon>
        <taxon>Gammaproteobacteria</taxon>
        <taxon>Chromatiales</taxon>
        <taxon>Chromatiaceae</taxon>
        <taxon>Nitrosococcus</taxon>
    </lineage>
</organism>
<protein>
    <submittedName>
        <fullName evidence="3">Uncharacterized protein</fullName>
    </submittedName>
</protein>
<dbReference type="KEGG" id="nwr:E3U44_19030"/>
<evidence type="ECO:0000313" key="1">
    <source>
        <dbReference type="EMBL" id="QBQ53078.1"/>
    </source>
</evidence>